<reference evidence="2" key="1">
    <citation type="journal article" date="2023" name="Insect Mol. Biol.">
        <title>Genome sequencing provides insights into the evolution of gene families encoding plant cell wall-degrading enzymes in longhorned beetles.</title>
        <authorList>
            <person name="Shin N.R."/>
            <person name="Okamura Y."/>
            <person name="Kirsch R."/>
            <person name="Pauchet Y."/>
        </authorList>
    </citation>
    <scope>NUCLEOTIDE SEQUENCE</scope>
    <source>
        <strain evidence="2">MMC_N1</strain>
    </source>
</reference>
<comment type="caution">
    <text evidence="2">The sequence shown here is derived from an EMBL/GenBank/DDBJ whole genome shotgun (WGS) entry which is preliminary data.</text>
</comment>
<organism evidence="2 3">
    <name type="scientific">Molorchus minor</name>
    <dbReference type="NCBI Taxonomy" id="1323400"/>
    <lineage>
        <taxon>Eukaryota</taxon>
        <taxon>Metazoa</taxon>
        <taxon>Ecdysozoa</taxon>
        <taxon>Arthropoda</taxon>
        <taxon>Hexapoda</taxon>
        <taxon>Insecta</taxon>
        <taxon>Pterygota</taxon>
        <taxon>Neoptera</taxon>
        <taxon>Endopterygota</taxon>
        <taxon>Coleoptera</taxon>
        <taxon>Polyphaga</taxon>
        <taxon>Cucujiformia</taxon>
        <taxon>Chrysomeloidea</taxon>
        <taxon>Cerambycidae</taxon>
        <taxon>Lamiinae</taxon>
        <taxon>Monochamini</taxon>
        <taxon>Molorchus</taxon>
    </lineage>
</organism>
<keyword evidence="3" id="KW-1185">Reference proteome</keyword>
<accession>A0ABQ9IWK1</accession>
<keyword evidence="1" id="KW-1133">Transmembrane helix</keyword>
<sequence length="132" mass="15440">MENTFFVRMLYQISLKINEKYGPLFYRLYHSPTFRGKLTRQILCPPMTVYKYDKTIPGSRVSSNLPPAFLTRLFLGAAIFWMLGYSIEFYLTVILVVYFIYKSFKAVRSGDVPVRHNYPTEGFGNISFNDSF</sequence>
<keyword evidence="1" id="KW-0472">Membrane</keyword>
<feature type="transmembrane region" description="Helical" evidence="1">
    <location>
        <begin position="73"/>
        <end position="101"/>
    </location>
</feature>
<name>A0ABQ9IWK1_9CUCU</name>
<evidence type="ECO:0000313" key="2">
    <source>
        <dbReference type="EMBL" id="KAJ8967176.1"/>
    </source>
</evidence>
<keyword evidence="1" id="KW-0812">Transmembrane</keyword>
<protein>
    <submittedName>
        <fullName evidence="2">Uncharacterized protein</fullName>
    </submittedName>
</protein>
<dbReference type="Proteomes" id="UP001162164">
    <property type="component" value="Unassembled WGS sequence"/>
</dbReference>
<evidence type="ECO:0000256" key="1">
    <source>
        <dbReference type="SAM" id="Phobius"/>
    </source>
</evidence>
<gene>
    <name evidence="2" type="ORF">NQ317_006522</name>
</gene>
<evidence type="ECO:0000313" key="3">
    <source>
        <dbReference type="Proteomes" id="UP001162164"/>
    </source>
</evidence>
<dbReference type="EMBL" id="JAPWTJ010002228">
    <property type="protein sequence ID" value="KAJ8967176.1"/>
    <property type="molecule type" value="Genomic_DNA"/>
</dbReference>
<proteinExistence type="predicted"/>